<feature type="non-terminal residue" evidence="1">
    <location>
        <position position="69"/>
    </location>
</feature>
<evidence type="ECO:0000313" key="1">
    <source>
        <dbReference type="EMBL" id="KAL0151290.1"/>
    </source>
</evidence>
<evidence type="ECO:0000313" key="2">
    <source>
        <dbReference type="Proteomes" id="UP001529510"/>
    </source>
</evidence>
<comment type="caution">
    <text evidence="1">The sequence shown here is derived from an EMBL/GenBank/DDBJ whole genome shotgun (WGS) entry which is preliminary data.</text>
</comment>
<protein>
    <submittedName>
        <fullName evidence="1">Uncharacterized protein</fullName>
    </submittedName>
</protein>
<dbReference type="AlphaFoldDB" id="A0ABD0MQM0"/>
<accession>A0ABD0MQM0</accession>
<proteinExistence type="predicted"/>
<gene>
    <name evidence="1" type="ORF">M9458_053481</name>
</gene>
<dbReference type="Proteomes" id="UP001529510">
    <property type="component" value="Unassembled WGS sequence"/>
</dbReference>
<reference evidence="1 2" key="1">
    <citation type="submission" date="2024-05" db="EMBL/GenBank/DDBJ databases">
        <title>Genome sequencing and assembly of Indian major carp, Cirrhinus mrigala (Hamilton, 1822).</title>
        <authorList>
            <person name="Mohindra V."/>
            <person name="Chowdhury L.M."/>
            <person name="Lal K."/>
            <person name="Jena J.K."/>
        </authorList>
    </citation>
    <scope>NUCLEOTIDE SEQUENCE [LARGE SCALE GENOMIC DNA]</scope>
    <source>
        <strain evidence="1">CM1030</strain>
        <tissue evidence="1">Blood</tissue>
    </source>
</reference>
<keyword evidence="2" id="KW-1185">Reference proteome</keyword>
<organism evidence="1 2">
    <name type="scientific">Cirrhinus mrigala</name>
    <name type="common">Mrigala</name>
    <dbReference type="NCBI Taxonomy" id="683832"/>
    <lineage>
        <taxon>Eukaryota</taxon>
        <taxon>Metazoa</taxon>
        <taxon>Chordata</taxon>
        <taxon>Craniata</taxon>
        <taxon>Vertebrata</taxon>
        <taxon>Euteleostomi</taxon>
        <taxon>Actinopterygii</taxon>
        <taxon>Neopterygii</taxon>
        <taxon>Teleostei</taxon>
        <taxon>Ostariophysi</taxon>
        <taxon>Cypriniformes</taxon>
        <taxon>Cyprinidae</taxon>
        <taxon>Labeoninae</taxon>
        <taxon>Labeonini</taxon>
        <taxon>Cirrhinus</taxon>
    </lineage>
</organism>
<sequence>MVPELEKGLAKLQVMIDGRMCEICDSVDKVHSDLQETRLKLSELELRQDGFEGAIINMHEDIAEGKKHA</sequence>
<dbReference type="EMBL" id="JAMKFB020000255">
    <property type="protein sequence ID" value="KAL0151290.1"/>
    <property type="molecule type" value="Genomic_DNA"/>
</dbReference>
<name>A0ABD0MQM0_CIRMR</name>